<evidence type="ECO:0000256" key="4">
    <source>
        <dbReference type="SAM" id="Phobius"/>
    </source>
</evidence>
<dbReference type="CDD" id="cd00041">
    <property type="entry name" value="CUB"/>
    <property type="match status" value="1"/>
</dbReference>
<dbReference type="InterPro" id="IPR035914">
    <property type="entry name" value="Sperma_CUB_dom_sf"/>
</dbReference>
<keyword evidence="4" id="KW-0472">Membrane</keyword>
<dbReference type="Gene3D" id="2.60.120.290">
    <property type="entry name" value="Spermadhesin, CUB domain"/>
    <property type="match status" value="2"/>
</dbReference>
<dbReference type="GeneID" id="111123858"/>
<feature type="signal peptide" evidence="5">
    <location>
        <begin position="1"/>
        <end position="23"/>
    </location>
</feature>
<feature type="transmembrane region" description="Helical" evidence="4">
    <location>
        <begin position="624"/>
        <end position="648"/>
    </location>
</feature>
<organism evidence="7 8">
    <name type="scientific">Crassostrea virginica</name>
    <name type="common">Eastern oyster</name>
    <dbReference type="NCBI Taxonomy" id="6565"/>
    <lineage>
        <taxon>Eukaryota</taxon>
        <taxon>Metazoa</taxon>
        <taxon>Spiralia</taxon>
        <taxon>Lophotrochozoa</taxon>
        <taxon>Mollusca</taxon>
        <taxon>Bivalvia</taxon>
        <taxon>Autobranchia</taxon>
        <taxon>Pteriomorphia</taxon>
        <taxon>Ostreida</taxon>
        <taxon>Ostreoidea</taxon>
        <taxon>Ostreidae</taxon>
        <taxon>Crassostrea</taxon>
    </lineage>
</organism>
<evidence type="ECO:0000256" key="3">
    <source>
        <dbReference type="PROSITE-ProRule" id="PRU00124"/>
    </source>
</evidence>
<dbReference type="InterPro" id="IPR000859">
    <property type="entry name" value="CUB_dom"/>
</dbReference>
<keyword evidence="4" id="KW-1133">Transmembrane helix</keyword>
<dbReference type="Pfam" id="PF00057">
    <property type="entry name" value="Ldl_recept_a"/>
    <property type="match status" value="1"/>
</dbReference>
<proteinExistence type="predicted"/>
<dbReference type="OrthoDB" id="6514358at2759"/>
<name>A0A8B8D298_CRAVI</name>
<dbReference type="PROSITE" id="PS50068">
    <property type="entry name" value="LDLRA_2"/>
    <property type="match status" value="1"/>
</dbReference>
<dbReference type="InterPro" id="IPR002172">
    <property type="entry name" value="LDrepeatLR_classA_rpt"/>
</dbReference>
<keyword evidence="1" id="KW-0677">Repeat</keyword>
<dbReference type="InterPro" id="IPR023415">
    <property type="entry name" value="LDLR_class-A_CS"/>
</dbReference>
<keyword evidence="2 3" id="KW-1015">Disulfide bond</keyword>
<dbReference type="SUPFAM" id="SSF57424">
    <property type="entry name" value="LDL receptor-like module"/>
    <property type="match status" value="1"/>
</dbReference>
<dbReference type="Proteomes" id="UP000694844">
    <property type="component" value="Chromosome 3"/>
</dbReference>
<feature type="domain" description="CUB" evidence="6">
    <location>
        <begin position="353"/>
        <end position="471"/>
    </location>
</feature>
<keyword evidence="7" id="KW-1185">Reference proteome</keyword>
<dbReference type="PANTHER" id="PTHR24251">
    <property type="entry name" value="OVOCHYMASE-RELATED"/>
    <property type="match status" value="1"/>
</dbReference>
<dbReference type="PROSITE" id="PS01209">
    <property type="entry name" value="LDLRA_1"/>
    <property type="match status" value="1"/>
</dbReference>
<dbReference type="InterPro" id="IPR036055">
    <property type="entry name" value="LDL_receptor-like_sf"/>
</dbReference>
<feature type="disulfide bond" evidence="3">
    <location>
        <begin position="596"/>
        <end position="611"/>
    </location>
</feature>
<sequence>MFFIMRKMFLFSVFLLGVLNVYAAPDCNKTLILNNETLVKNLNETCSWMVQSPNMTTIVLRVSSLLLKDPRDSVLVLEGTTLLASYTNIDQSGDLLVSGGTSLLIETNFKGASSSRNVTVSLRPQAGGGRFTQTGAVSLNETGFPLNDSSPVYFQLLATRGQQAQILLNDSNLLPTTQITFYDGLQPISKNLLATQSTYSQFFPITSRSGSLLIVCQSLQNQEFFSGYFKSVPSGCDMILTPPSMNFFMQRMKDQTQCSIVQVAASKNKGVTSFRIQNLNLCPNERVTIYEGHSQYDKQIAVLTNESFPVKPLIYVRTERGFLLDVHFNDSECSNKTTKLVALSGMYSQKAACGKTLNSPTGIITSPEYPGLYPFNAYCKWQLPIPDNGSTFIYIAMETAALSPNHTLRVQDGTGRALWQFSGANLPSEDAIVYLNKSQSFVAELIFDSTAKAGQGVGTVSSGFNVTYKLLKCGGLVTLSNGSVGVPEGMPSGEACIWVISLPRSGANNSTNIIEFTLTHPKVSSNSSLTVLDGGTSKSKTFNFGSKSTQKFLSRTNALWVKMIAPTRINLSYNTYSCQKKDQCNNGLCLHPEWKCNGVDDCGDMTDEQNCSSSSSSKTGLKTYLVVIIALMCFAFGVVLTIVVPAVYKRCRYPNYRHLQDLMEPTVT</sequence>
<evidence type="ECO:0000259" key="6">
    <source>
        <dbReference type="PROSITE" id="PS01180"/>
    </source>
</evidence>
<evidence type="ECO:0000313" key="7">
    <source>
        <dbReference type="Proteomes" id="UP000694844"/>
    </source>
</evidence>
<dbReference type="AlphaFoldDB" id="A0A8B8D298"/>
<evidence type="ECO:0000256" key="2">
    <source>
        <dbReference type="ARBA" id="ARBA00023157"/>
    </source>
</evidence>
<keyword evidence="4" id="KW-0812">Transmembrane</keyword>
<comment type="caution">
    <text evidence="3">Lacks conserved residue(s) required for the propagation of feature annotation.</text>
</comment>
<feature type="chain" id="PRO_5034012161" evidence="5">
    <location>
        <begin position="24"/>
        <end position="668"/>
    </location>
</feature>
<dbReference type="CDD" id="cd00112">
    <property type="entry name" value="LDLa"/>
    <property type="match status" value="1"/>
</dbReference>
<evidence type="ECO:0000256" key="1">
    <source>
        <dbReference type="ARBA" id="ARBA00022737"/>
    </source>
</evidence>
<protein>
    <submittedName>
        <fullName evidence="8">Cubilin-like isoform X1</fullName>
    </submittedName>
</protein>
<dbReference type="RefSeq" id="XP_022322203.1">
    <property type="nucleotide sequence ID" value="XM_022466495.1"/>
</dbReference>
<dbReference type="Pfam" id="PF00431">
    <property type="entry name" value="CUB"/>
    <property type="match status" value="1"/>
</dbReference>
<gene>
    <name evidence="8" type="primary">LOC111123858</name>
</gene>
<reference evidence="8" key="1">
    <citation type="submission" date="2025-08" db="UniProtKB">
        <authorList>
            <consortium name="RefSeq"/>
        </authorList>
    </citation>
    <scope>IDENTIFICATION</scope>
    <source>
        <tissue evidence="8">Whole sample</tissue>
    </source>
</reference>
<dbReference type="KEGG" id="cvn:111123858"/>
<accession>A0A8B8D298</accession>
<keyword evidence="5" id="KW-0732">Signal</keyword>
<dbReference type="PROSITE" id="PS01180">
    <property type="entry name" value="CUB"/>
    <property type="match status" value="1"/>
</dbReference>
<dbReference type="SUPFAM" id="SSF49854">
    <property type="entry name" value="Spermadhesin, CUB domain"/>
    <property type="match status" value="2"/>
</dbReference>
<evidence type="ECO:0000256" key="5">
    <source>
        <dbReference type="SAM" id="SignalP"/>
    </source>
</evidence>
<dbReference type="Gene3D" id="4.10.400.10">
    <property type="entry name" value="Low-density Lipoprotein Receptor"/>
    <property type="match status" value="1"/>
</dbReference>
<feature type="disulfide bond" evidence="3">
    <location>
        <begin position="584"/>
        <end position="602"/>
    </location>
</feature>
<dbReference type="SMART" id="SM00192">
    <property type="entry name" value="LDLa"/>
    <property type="match status" value="1"/>
</dbReference>
<evidence type="ECO:0000313" key="8">
    <source>
        <dbReference type="RefSeq" id="XP_022322203.1"/>
    </source>
</evidence>